<keyword evidence="4" id="KW-1185">Reference proteome</keyword>
<sequence>MSYQRPDTAQRTSGLSLVSLLLAVLIPVLGVILGIVARVQARRAGAPTVIATVAVVVGAVLSAIWTIGIALVVWGGLTLFTQEAPSSEASEIPIPDSAKSVVLELTAERDLDAETLAAARAVVDQHATQAGMAVLAVNASDGDSLVVSFDEDTADELIAQFGQSLASPPANGFSQVLAVVPGDGGQVDGIDEMSPSCADLPFGSTRWNELTVVCDDTDETQYLFADGPRVPGSDIAEVIVSGDILTVALSPDAAAEFEEWTGQLAAQADGGRIAIVDTNGVLSAPVVQAPIAGGEFQISGGGPDFDVQETADRLRVLGAGVTFSVAGAKAG</sequence>
<proteinExistence type="predicted"/>
<keyword evidence="1" id="KW-0812">Transmembrane</keyword>
<reference evidence="3 4" key="1">
    <citation type="submission" date="2021-06" db="EMBL/GenBank/DDBJ databases">
        <title>Genome-based taxonomic framework of Microbacterium strains isolated from marine environment, the description of four new species and reclassification of four preexisting species.</title>
        <authorList>
            <person name="Lee S.D."/>
            <person name="Kim S.-M."/>
            <person name="Byeon Y.-S."/>
            <person name="Yang H.L."/>
            <person name="Kim I.S."/>
        </authorList>
    </citation>
    <scope>NUCLEOTIDE SEQUENCE [LARGE SCALE GENOMIC DNA]</scope>
    <source>
        <strain evidence="3 4">SSW1-49</strain>
    </source>
</reference>
<evidence type="ECO:0000313" key="4">
    <source>
        <dbReference type="Proteomes" id="UP001300096"/>
    </source>
</evidence>
<dbReference type="EMBL" id="JAHWXN010000002">
    <property type="protein sequence ID" value="MCK2037553.1"/>
    <property type="molecule type" value="Genomic_DNA"/>
</dbReference>
<evidence type="ECO:0000256" key="1">
    <source>
        <dbReference type="SAM" id="Phobius"/>
    </source>
</evidence>
<evidence type="ECO:0000259" key="2">
    <source>
        <dbReference type="Pfam" id="PF22599"/>
    </source>
</evidence>
<protein>
    <recommendedName>
        <fullName evidence="2">SecDF P1 head subdomain domain-containing protein</fullName>
    </recommendedName>
</protein>
<evidence type="ECO:0000313" key="3">
    <source>
        <dbReference type="EMBL" id="MCK2037553.1"/>
    </source>
</evidence>
<feature type="transmembrane region" description="Helical" evidence="1">
    <location>
        <begin position="49"/>
        <end position="77"/>
    </location>
</feature>
<keyword evidence="1" id="KW-1133">Transmembrane helix</keyword>
<dbReference type="InterPro" id="IPR054384">
    <property type="entry name" value="SecDF_P1_head"/>
</dbReference>
<accession>A0ABT0FHM8</accession>
<organism evidence="3 4">
    <name type="scientific">Microbacterium croceum</name>
    <dbReference type="NCBI Taxonomy" id="2851645"/>
    <lineage>
        <taxon>Bacteria</taxon>
        <taxon>Bacillati</taxon>
        <taxon>Actinomycetota</taxon>
        <taxon>Actinomycetes</taxon>
        <taxon>Micrococcales</taxon>
        <taxon>Microbacteriaceae</taxon>
        <taxon>Microbacterium</taxon>
    </lineage>
</organism>
<dbReference type="Proteomes" id="UP001300096">
    <property type="component" value="Unassembled WGS sequence"/>
</dbReference>
<keyword evidence="1" id="KW-0472">Membrane</keyword>
<feature type="transmembrane region" description="Helical" evidence="1">
    <location>
        <begin position="15"/>
        <end position="37"/>
    </location>
</feature>
<comment type="caution">
    <text evidence="3">The sequence shown here is derived from an EMBL/GenBank/DDBJ whole genome shotgun (WGS) entry which is preliminary data.</text>
</comment>
<dbReference type="Gene3D" id="3.30.1360.200">
    <property type="match status" value="1"/>
</dbReference>
<gene>
    <name evidence="3" type="ORF">KZC51_15580</name>
</gene>
<feature type="domain" description="SecDF P1 head subdomain" evidence="2">
    <location>
        <begin position="218"/>
        <end position="309"/>
    </location>
</feature>
<dbReference type="RefSeq" id="WP_247630943.1">
    <property type="nucleotide sequence ID" value="NZ_JAHWXN010000002.1"/>
</dbReference>
<dbReference type="Pfam" id="PF22599">
    <property type="entry name" value="SecDF_P1_head"/>
    <property type="match status" value="1"/>
</dbReference>
<name>A0ABT0FHM8_9MICO</name>